<name>A0A0M9EML1_FUSLA</name>
<keyword evidence="4" id="KW-1185">Reference proteome</keyword>
<comment type="caution">
    <text evidence="3">The sequence shown here is derived from an EMBL/GenBank/DDBJ whole genome shotgun (WGS) entry which is preliminary data.</text>
</comment>
<dbReference type="InterPro" id="IPR036864">
    <property type="entry name" value="Zn2-C6_fun-type_DNA-bd_sf"/>
</dbReference>
<evidence type="ECO:0000259" key="2">
    <source>
        <dbReference type="PROSITE" id="PS50048"/>
    </source>
</evidence>
<dbReference type="InterPro" id="IPR053175">
    <property type="entry name" value="DHMBA_Reg_Transcription_Factor"/>
</dbReference>
<dbReference type="PROSITE" id="PS50048">
    <property type="entry name" value="ZN2_CY6_FUNGAL_2"/>
    <property type="match status" value="1"/>
</dbReference>
<dbReference type="OrthoDB" id="2991872at2759"/>
<dbReference type="PANTHER" id="PTHR38791">
    <property type="entry name" value="ZN(II)2CYS6 TRANSCRIPTION FACTOR (EUROFUNG)-RELATED-RELATED"/>
    <property type="match status" value="1"/>
</dbReference>
<dbReference type="EMBL" id="JXCE01000886">
    <property type="protein sequence ID" value="KPA35812.1"/>
    <property type="molecule type" value="Genomic_DNA"/>
</dbReference>
<evidence type="ECO:0000256" key="1">
    <source>
        <dbReference type="ARBA" id="ARBA00023242"/>
    </source>
</evidence>
<dbReference type="AlphaFoldDB" id="A0A0M9EML1"/>
<dbReference type="PROSITE" id="PS00463">
    <property type="entry name" value="ZN2_CY6_FUNGAL_1"/>
    <property type="match status" value="1"/>
</dbReference>
<reference evidence="3 4" key="1">
    <citation type="submission" date="2015-04" db="EMBL/GenBank/DDBJ databases">
        <title>The draft genome sequence of Fusarium langsethiae, a T-2/HT-2 mycotoxin producer.</title>
        <authorList>
            <person name="Lysoe E."/>
            <person name="Divon H.H."/>
            <person name="Terzi V."/>
            <person name="Orru L."/>
            <person name="Lamontanara A."/>
            <person name="Kolseth A.-K."/>
            <person name="Frandsen R.J."/>
            <person name="Nielsen K."/>
            <person name="Thrane U."/>
        </authorList>
    </citation>
    <scope>NUCLEOTIDE SEQUENCE [LARGE SCALE GENOMIC DNA]</scope>
    <source>
        <strain evidence="3 4">Fl201059</strain>
    </source>
</reference>
<dbReference type="InterPro" id="IPR001138">
    <property type="entry name" value="Zn2Cys6_DnaBD"/>
</dbReference>
<dbReference type="Proteomes" id="UP000037904">
    <property type="component" value="Unassembled WGS sequence"/>
</dbReference>
<dbReference type="GO" id="GO:0008270">
    <property type="term" value="F:zinc ion binding"/>
    <property type="evidence" value="ECO:0007669"/>
    <property type="project" value="InterPro"/>
</dbReference>
<dbReference type="CDD" id="cd00067">
    <property type="entry name" value="GAL4"/>
    <property type="match status" value="1"/>
</dbReference>
<feature type="domain" description="Zn(2)-C6 fungal-type" evidence="2">
    <location>
        <begin position="9"/>
        <end position="37"/>
    </location>
</feature>
<dbReference type="SMART" id="SM00066">
    <property type="entry name" value="GAL4"/>
    <property type="match status" value="1"/>
</dbReference>
<dbReference type="GO" id="GO:0000981">
    <property type="term" value="F:DNA-binding transcription factor activity, RNA polymerase II-specific"/>
    <property type="evidence" value="ECO:0007669"/>
    <property type="project" value="InterPro"/>
</dbReference>
<sequence length="564" mass="63463">MVNRGASKGCITCKKRRVKCDETKPFCKACNRVGRQCAGYGKQAARVRFKDETARCMSKFRTINPLTTGNNANNEKQKFGTICAFRHVELSPSLLPKQHDVAVSFFLKYVTDVGRNMESTRGFLELVCPVLATESQDSALSAAVQATSTKLWSLLRPSDVADSLPIKLYNRALGKLQLAVHSTEEQGKDATVIAALMLQQHDTLAAIFGHNKSNTTHRKGALALLTQEGMERLRYHGHLRGNHFHCRVSFCVRHKVPLTHSELEWLYSEVIPALPNNCSYMLDIIGISVSKLQSVVADSASPVEDVALNALQELPSIVCDVETQLQTWLDTVPNIWHPRRLQVDDGIPPSVATYDNSADVYLSIQIANIWNVWRTYCLIVEQAKAKLFSSMTSATPNTGTREAQKIQDLLQAMYRSMPFYLGNCSRPVSFADMVDQQLSFPCYHDLPLTDIAFITYKKSHHYVSRADHNRHNLIHGPIAALSVLSNLVGLFEDPCLQSLSFKGDLQRQKRWIHGQFHRSLYLMRFIPQNYLDAGVDFQHEWNQRPIHGGLDDTIRQALSTVNLL</sequence>
<dbReference type="Pfam" id="PF00172">
    <property type="entry name" value="Zn_clus"/>
    <property type="match status" value="1"/>
</dbReference>
<dbReference type="Gene3D" id="4.10.240.10">
    <property type="entry name" value="Zn(2)-C6 fungal-type DNA-binding domain"/>
    <property type="match status" value="1"/>
</dbReference>
<gene>
    <name evidence="3" type="ORF">FLAG1_11463</name>
</gene>
<protein>
    <submittedName>
        <fullName evidence="3">Transcription factor</fullName>
    </submittedName>
</protein>
<dbReference type="SUPFAM" id="SSF57701">
    <property type="entry name" value="Zn2/Cys6 DNA-binding domain"/>
    <property type="match status" value="1"/>
</dbReference>
<organism evidence="3 4">
    <name type="scientific">Fusarium langsethiae</name>
    <dbReference type="NCBI Taxonomy" id="179993"/>
    <lineage>
        <taxon>Eukaryota</taxon>
        <taxon>Fungi</taxon>
        <taxon>Dikarya</taxon>
        <taxon>Ascomycota</taxon>
        <taxon>Pezizomycotina</taxon>
        <taxon>Sordariomycetes</taxon>
        <taxon>Hypocreomycetidae</taxon>
        <taxon>Hypocreales</taxon>
        <taxon>Nectriaceae</taxon>
        <taxon>Fusarium</taxon>
    </lineage>
</organism>
<evidence type="ECO:0000313" key="4">
    <source>
        <dbReference type="Proteomes" id="UP000037904"/>
    </source>
</evidence>
<accession>A0A0M9EML1</accession>
<evidence type="ECO:0000313" key="3">
    <source>
        <dbReference type="EMBL" id="KPA35812.1"/>
    </source>
</evidence>
<proteinExistence type="predicted"/>
<keyword evidence="1" id="KW-0539">Nucleus</keyword>